<accession>A0A1C5A9E2</accession>
<dbReference type="AlphaFoldDB" id="A0A1C5A9E2"/>
<name>A0A1C5A9E2_9ACTN</name>
<proteinExistence type="predicted"/>
<evidence type="ECO:0000313" key="1">
    <source>
        <dbReference type="EMBL" id="SCF41837.1"/>
    </source>
</evidence>
<dbReference type="Proteomes" id="UP000183585">
    <property type="component" value="Unassembled WGS sequence"/>
</dbReference>
<gene>
    <name evidence="1" type="ORF">GA0070563_1125</name>
</gene>
<protein>
    <submittedName>
        <fullName evidence="1">Uncharacterized protein</fullName>
    </submittedName>
</protein>
<dbReference type="EMBL" id="FMCT01000012">
    <property type="protein sequence ID" value="SCF41837.1"/>
    <property type="molecule type" value="Genomic_DNA"/>
</dbReference>
<dbReference type="RefSeq" id="WP_074476813.1">
    <property type="nucleotide sequence ID" value="NZ_FMCT01000012.1"/>
</dbReference>
<reference evidence="2" key="1">
    <citation type="submission" date="2016-06" db="EMBL/GenBank/DDBJ databases">
        <authorList>
            <person name="Varghese N."/>
            <person name="Submissions Spin"/>
        </authorList>
    </citation>
    <scope>NUCLEOTIDE SEQUENCE [LARGE SCALE GENOMIC DNA]</scope>
    <source>
        <strain evidence="2">DSM 43168</strain>
    </source>
</reference>
<keyword evidence="2" id="KW-1185">Reference proteome</keyword>
<evidence type="ECO:0000313" key="2">
    <source>
        <dbReference type="Proteomes" id="UP000183585"/>
    </source>
</evidence>
<organism evidence="1 2">
    <name type="scientific">Micromonospora carbonacea</name>
    <dbReference type="NCBI Taxonomy" id="47853"/>
    <lineage>
        <taxon>Bacteria</taxon>
        <taxon>Bacillati</taxon>
        <taxon>Actinomycetota</taxon>
        <taxon>Actinomycetes</taxon>
        <taxon>Micromonosporales</taxon>
        <taxon>Micromonosporaceae</taxon>
        <taxon>Micromonospora</taxon>
    </lineage>
</organism>
<sequence>MTTDDTTCTIVTEFLGINLGPCGRDATHTSTGHCENGHTRTRAICTLHAAGFQSNPTAIVCEWCVGEGRDTQMVVQIAEVDA</sequence>